<name>A0A0B7A7V5_9EUPU</name>
<gene>
    <name evidence="3" type="primary">ORF102768</name>
    <name evidence="2" type="synonym">ORF102759</name>
</gene>
<keyword evidence="1" id="KW-0732">Signal</keyword>
<accession>A0A0B7A7V5</accession>
<dbReference type="EMBL" id="HACG01030177">
    <property type="protein sequence ID" value="CEK77042.1"/>
    <property type="molecule type" value="Transcribed_RNA"/>
</dbReference>
<reference evidence="3" key="1">
    <citation type="submission" date="2014-12" db="EMBL/GenBank/DDBJ databases">
        <title>Insight into the proteome of Arion vulgaris.</title>
        <authorList>
            <person name="Aradska J."/>
            <person name="Bulat T."/>
            <person name="Smidak R."/>
            <person name="Sarate P."/>
            <person name="Gangsoo J."/>
            <person name="Sialana F."/>
            <person name="Bilban M."/>
            <person name="Lubec G."/>
        </authorList>
    </citation>
    <scope>NUCLEOTIDE SEQUENCE</scope>
    <source>
        <tissue evidence="3">Skin</tissue>
    </source>
</reference>
<dbReference type="EMBL" id="HACG01030179">
    <property type="protein sequence ID" value="CEK77044.1"/>
    <property type="molecule type" value="Transcribed_RNA"/>
</dbReference>
<sequence>MMLYFLVIFLLSSSLNLDVVEELMRGTSQCQLSSIPSVMDFVLNVVYTEAMSPVLFTMMVTKL</sequence>
<organism evidence="3">
    <name type="scientific">Arion vulgaris</name>
    <dbReference type="NCBI Taxonomy" id="1028688"/>
    <lineage>
        <taxon>Eukaryota</taxon>
        <taxon>Metazoa</taxon>
        <taxon>Spiralia</taxon>
        <taxon>Lophotrochozoa</taxon>
        <taxon>Mollusca</taxon>
        <taxon>Gastropoda</taxon>
        <taxon>Heterobranchia</taxon>
        <taxon>Euthyneura</taxon>
        <taxon>Panpulmonata</taxon>
        <taxon>Eupulmonata</taxon>
        <taxon>Stylommatophora</taxon>
        <taxon>Helicina</taxon>
        <taxon>Arionoidea</taxon>
        <taxon>Arionidae</taxon>
        <taxon>Arion</taxon>
    </lineage>
</organism>
<evidence type="ECO:0000313" key="2">
    <source>
        <dbReference type="EMBL" id="CEK77042.1"/>
    </source>
</evidence>
<proteinExistence type="predicted"/>
<feature type="chain" id="PRO_5007391697" evidence="1">
    <location>
        <begin position="18"/>
        <end position="63"/>
    </location>
</feature>
<evidence type="ECO:0000256" key="1">
    <source>
        <dbReference type="SAM" id="SignalP"/>
    </source>
</evidence>
<evidence type="ECO:0000313" key="3">
    <source>
        <dbReference type="EMBL" id="CEK77044.1"/>
    </source>
</evidence>
<feature type="signal peptide" evidence="1">
    <location>
        <begin position="1"/>
        <end position="17"/>
    </location>
</feature>
<protein>
    <submittedName>
        <fullName evidence="3">Uncharacterized protein</fullName>
    </submittedName>
</protein>
<dbReference type="AlphaFoldDB" id="A0A0B7A7V5"/>